<keyword evidence="5 10" id="KW-0145">Chemotaxis</keyword>
<keyword evidence="9 10" id="KW-0472">Membrane</keyword>
<dbReference type="PANTHER" id="PTHR35091">
    <property type="entry name" value="FLAGELLAR PROTEIN FLIL"/>
    <property type="match status" value="1"/>
</dbReference>
<comment type="subcellular location">
    <subcellularLocation>
        <location evidence="2">Cell membrane</location>
        <topology evidence="2">Single-pass membrane protein</topology>
    </subcellularLocation>
</comment>
<proteinExistence type="inferred from homology"/>
<evidence type="ECO:0000256" key="8">
    <source>
        <dbReference type="ARBA" id="ARBA00022989"/>
    </source>
</evidence>
<evidence type="ECO:0000256" key="2">
    <source>
        <dbReference type="ARBA" id="ARBA00004162"/>
    </source>
</evidence>
<dbReference type="Pfam" id="PF03748">
    <property type="entry name" value="FliL"/>
    <property type="match status" value="1"/>
</dbReference>
<keyword evidence="8 10" id="KW-1133">Transmembrane helix</keyword>
<evidence type="ECO:0000256" key="3">
    <source>
        <dbReference type="ARBA" id="ARBA00008281"/>
    </source>
</evidence>
<dbReference type="KEGG" id="acp:A2cp1_2587"/>
<comment type="similarity">
    <text evidence="3 10">Belongs to the FliL family.</text>
</comment>
<evidence type="ECO:0000256" key="6">
    <source>
        <dbReference type="ARBA" id="ARBA00022692"/>
    </source>
</evidence>
<gene>
    <name evidence="11" type="ordered locus">A2cp1_2587</name>
</gene>
<accession>B8JCI4</accession>
<keyword evidence="6 10" id="KW-0812">Transmembrane</keyword>
<dbReference type="GO" id="GO:0009425">
    <property type="term" value="C:bacterial-type flagellum basal body"/>
    <property type="evidence" value="ECO:0007669"/>
    <property type="project" value="InterPro"/>
</dbReference>
<dbReference type="HOGENOM" id="CLU_1591179_0_0_7"/>
<dbReference type="RefSeq" id="WP_012633712.1">
    <property type="nucleotide sequence ID" value="NC_011891.1"/>
</dbReference>
<evidence type="ECO:0000256" key="4">
    <source>
        <dbReference type="ARBA" id="ARBA00022475"/>
    </source>
</evidence>
<keyword evidence="11" id="KW-0282">Flagellum</keyword>
<organism evidence="11 12">
    <name type="scientific">Anaeromyxobacter dehalogenans (strain ATCC BAA-258 / DSM 21875 / 2CP-1)</name>
    <dbReference type="NCBI Taxonomy" id="455488"/>
    <lineage>
        <taxon>Bacteria</taxon>
        <taxon>Pseudomonadati</taxon>
        <taxon>Myxococcota</taxon>
        <taxon>Myxococcia</taxon>
        <taxon>Myxococcales</taxon>
        <taxon>Cystobacterineae</taxon>
        <taxon>Anaeromyxobacteraceae</taxon>
        <taxon>Anaeromyxobacter</taxon>
    </lineage>
</organism>
<dbReference type="GO" id="GO:0005886">
    <property type="term" value="C:plasma membrane"/>
    <property type="evidence" value="ECO:0007669"/>
    <property type="project" value="UniProtKB-SubCell"/>
</dbReference>
<evidence type="ECO:0000256" key="5">
    <source>
        <dbReference type="ARBA" id="ARBA00022500"/>
    </source>
</evidence>
<keyword evidence="11" id="KW-0969">Cilium</keyword>
<dbReference type="GO" id="GO:0071978">
    <property type="term" value="P:bacterial-type flagellum-dependent swarming motility"/>
    <property type="evidence" value="ECO:0007669"/>
    <property type="project" value="TreeGrafter"/>
</dbReference>
<dbReference type="GO" id="GO:0006935">
    <property type="term" value="P:chemotaxis"/>
    <property type="evidence" value="ECO:0007669"/>
    <property type="project" value="UniProtKB-KW"/>
</dbReference>
<evidence type="ECO:0000256" key="1">
    <source>
        <dbReference type="ARBA" id="ARBA00002254"/>
    </source>
</evidence>
<protein>
    <recommendedName>
        <fullName evidence="10">Flagellar protein FliL</fullName>
    </recommendedName>
</protein>
<evidence type="ECO:0000256" key="7">
    <source>
        <dbReference type="ARBA" id="ARBA00022779"/>
    </source>
</evidence>
<sequence>MADAIDSPTPPPAPAPGGSKLVPALLALNLLVVAALLAVFLLRGGATGAPVAAAAGAAHGREGAAAPPGPTIKLADFIVHLRDTDADRYARVTFDVEVATEEDRTRLTPLVPRVRDAFIAYLSDRTVEELRGSDAIARTKAALSERLGALAAGVEIRALYITDLVIQ</sequence>
<dbReference type="PANTHER" id="PTHR35091:SF2">
    <property type="entry name" value="FLAGELLAR PROTEIN FLIL"/>
    <property type="match status" value="1"/>
</dbReference>
<keyword evidence="12" id="KW-1185">Reference proteome</keyword>
<name>B8JCI4_ANAD2</name>
<evidence type="ECO:0000256" key="10">
    <source>
        <dbReference type="RuleBase" id="RU364125"/>
    </source>
</evidence>
<evidence type="ECO:0000256" key="9">
    <source>
        <dbReference type="ARBA" id="ARBA00023136"/>
    </source>
</evidence>
<evidence type="ECO:0000313" key="12">
    <source>
        <dbReference type="Proteomes" id="UP000007089"/>
    </source>
</evidence>
<feature type="transmembrane region" description="Helical" evidence="10">
    <location>
        <begin position="21"/>
        <end position="42"/>
    </location>
</feature>
<keyword evidence="7 10" id="KW-0283">Flagellar rotation</keyword>
<dbReference type="AlphaFoldDB" id="B8JCI4"/>
<reference evidence="11" key="1">
    <citation type="submission" date="2009-01" db="EMBL/GenBank/DDBJ databases">
        <title>Complete sequence of Anaeromyxobacter dehalogenans 2CP-1.</title>
        <authorList>
            <consortium name="US DOE Joint Genome Institute"/>
            <person name="Lucas S."/>
            <person name="Copeland A."/>
            <person name="Lapidus A."/>
            <person name="Glavina del Rio T."/>
            <person name="Dalin E."/>
            <person name="Tice H."/>
            <person name="Bruce D."/>
            <person name="Goodwin L."/>
            <person name="Pitluck S."/>
            <person name="Saunders E."/>
            <person name="Brettin T."/>
            <person name="Detter J.C."/>
            <person name="Han C."/>
            <person name="Larimer F."/>
            <person name="Land M."/>
            <person name="Hauser L."/>
            <person name="Kyrpides N."/>
            <person name="Ovchinnikova G."/>
            <person name="Beliaev A.S."/>
            <person name="Richardson P."/>
        </authorList>
    </citation>
    <scope>NUCLEOTIDE SEQUENCE</scope>
    <source>
        <strain evidence="11">2CP-1</strain>
    </source>
</reference>
<keyword evidence="11" id="KW-0966">Cell projection</keyword>
<dbReference type="InterPro" id="IPR005503">
    <property type="entry name" value="FliL"/>
</dbReference>
<evidence type="ECO:0000313" key="11">
    <source>
        <dbReference type="EMBL" id="ACL65924.1"/>
    </source>
</evidence>
<dbReference type="EMBL" id="CP001359">
    <property type="protein sequence ID" value="ACL65924.1"/>
    <property type="molecule type" value="Genomic_DNA"/>
</dbReference>
<keyword evidence="4 10" id="KW-1003">Cell membrane</keyword>
<dbReference type="Proteomes" id="UP000007089">
    <property type="component" value="Chromosome"/>
</dbReference>
<comment type="function">
    <text evidence="1 10">Controls the rotational direction of flagella during chemotaxis.</text>
</comment>